<keyword evidence="2" id="KW-1185">Reference proteome</keyword>
<comment type="caution">
    <text evidence="1">The sequence shown here is derived from an EMBL/GenBank/DDBJ whole genome shotgun (WGS) entry which is preliminary data.</text>
</comment>
<evidence type="ECO:0000313" key="2">
    <source>
        <dbReference type="Proteomes" id="UP000297472"/>
    </source>
</evidence>
<proteinExistence type="predicted"/>
<protein>
    <submittedName>
        <fullName evidence="1">Uncharacterized protein</fullName>
    </submittedName>
</protein>
<evidence type="ECO:0000313" key="1">
    <source>
        <dbReference type="EMBL" id="TFD27497.1"/>
    </source>
</evidence>
<gene>
    <name evidence="1" type="ORF">E3T49_13220</name>
</gene>
<dbReference type="AlphaFoldDB" id="A0A4Y8JU21"/>
<name>A0A4Y8JU21_9MICO</name>
<sequence>MTAGRPEWATVAESATLTAAAERIRLITSKFDQDVEFPEYLQAALIDLPRAGFRSRKVAEATADLLEAVAASLPAPAVVTQAVQLATHILMPFADEGTTR</sequence>
<accession>A0A4Y8JU21</accession>
<dbReference type="EMBL" id="SOHA01000039">
    <property type="protein sequence ID" value="TFD27497.1"/>
    <property type="molecule type" value="Genomic_DNA"/>
</dbReference>
<dbReference type="RefSeq" id="WP_134425367.1">
    <property type="nucleotide sequence ID" value="NZ_SOHA01000039.1"/>
</dbReference>
<reference evidence="1 2" key="1">
    <citation type="submission" date="2019-03" db="EMBL/GenBank/DDBJ databases">
        <title>Genomics of glacier-inhabiting Cryobacterium strains.</title>
        <authorList>
            <person name="Liu Q."/>
            <person name="Xin Y.-H."/>
        </authorList>
    </citation>
    <scope>NUCLEOTIDE SEQUENCE [LARGE SCALE GENOMIC DNA]</scope>
    <source>
        <strain evidence="1 2">TMT1-51</strain>
    </source>
</reference>
<organism evidence="1 2">
    <name type="scientific">Cryobacterium cryoconiti</name>
    <dbReference type="NCBI Taxonomy" id="1259239"/>
    <lineage>
        <taxon>Bacteria</taxon>
        <taxon>Bacillati</taxon>
        <taxon>Actinomycetota</taxon>
        <taxon>Actinomycetes</taxon>
        <taxon>Micrococcales</taxon>
        <taxon>Microbacteriaceae</taxon>
        <taxon>Cryobacterium</taxon>
    </lineage>
</organism>
<dbReference type="Proteomes" id="UP000297472">
    <property type="component" value="Unassembled WGS sequence"/>
</dbReference>